<dbReference type="PROSITE" id="PS50088">
    <property type="entry name" value="ANK_REPEAT"/>
    <property type="match status" value="1"/>
</dbReference>
<dbReference type="SMART" id="SM00028">
    <property type="entry name" value="TPR"/>
    <property type="match status" value="2"/>
</dbReference>
<dbReference type="GeneID" id="8863722"/>
<dbReference type="InterPro" id="IPR019734">
    <property type="entry name" value="TPR_rpt"/>
</dbReference>
<dbReference type="PROSITE" id="PS50005">
    <property type="entry name" value="TPR"/>
    <property type="match status" value="1"/>
</dbReference>
<dbReference type="OMA" id="LIMAINQ"/>
<feature type="repeat" description="TPR" evidence="2">
    <location>
        <begin position="231"/>
        <end position="264"/>
    </location>
</feature>
<dbReference type="Proteomes" id="UP000006671">
    <property type="component" value="Unassembled WGS sequence"/>
</dbReference>
<dbReference type="EMBL" id="GG738845">
    <property type="protein sequence ID" value="EFC50606.1"/>
    <property type="molecule type" value="Genomic_DNA"/>
</dbReference>
<protein>
    <submittedName>
        <fullName evidence="3">Predicted protein</fullName>
    </submittedName>
</protein>
<dbReference type="InterPro" id="IPR002110">
    <property type="entry name" value="Ankyrin_rpt"/>
</dbReference>
<feature type="repeat" description="ANK" evidence="1">
    <location>
        <begin position="469"/>
        <end position="496"/>
    </location>
</feature>
<dbReference type="InterPro" id="IPR011990">
    <property type="entry name" value="TPR-like_helical_dom_sf"/>
</dbReference>
<evidence type="ECO:0000313" key="4">
    <source>
        <dbReference type="Proteomes" id="UP000006671"/>
    </source>
</evidence>
<dbReference type="Pfam" id="PF12796">
    <property type="entry name" value="Ank_2"/>
    <property type="match status" value="1"/>
</dbReference>
<sequence>MSSFNLASMLGLKNSCNNPSLSCLFEKYTDTFSKIFGASSKLHSLDEIQLDKILKILDLCNIYEKHENTSGLKFETEKKKKIYLIEQYYKNPDSRDVEFLINDFKKNNEMAGSPIHDSEQRQNMFKTKENFQASKKSLEAYSKTKLFFDDDLNSINIKELDNILKIADESLKISPNCIEAFNILGLYKSNNYEQALKYFREGQEKKDEYYSSNLKFNEKDNWTKHELRQYFRSIIGEANILRKMGKYQEALDSYNRAVKLDAIIHGSMVSYCNFQYNIPECLMKLGKWKEAYDFMKKNKDLLSLASSKVLLWSFALCDFMIKKKSSKDNSVEEHVEFIESGREKDSELYGSIAVAALNSPLVYEYLLGIRKLANVRIPNSLVFSSDESSICSQAQYISDHLDLWLSNPEALEWAIKNANIINSHLTLNNEEKKLGRKYFDNSKPFDNFFKLYSKLYFPDSRADVNLYLLHCAVRAKNLDAVKLLVDQGATIYTKSEPTPFHFACYYDYGSDIVKYFCEKTGTPLKTVKIKQSPLIMAINQGNWKPLVEILSYLLKKNSLTNDILQTCVKELFNTSVYECVKGLEKCQRCYMTNVPHSNDVSFEKCVDAIILFGLKLLNKFYIVMNRSTFKKIIHAIY</sequence>
<keyword evidence="1" id="KW-0040">ANK repeat</keyword>
<reference evidence="3 4" key="1">
    <citation type="journal article" date="2010" name="Cell">
        <title>The genome of Naegleria gruberi illuminates early eukaryotic versatility.</title>
        <authorList>
            <person name="Fritz-Laylin L.K."/>
            <person name="Prochnik S.E."/>
            <person name="Ginger M.L."/>
            <person name="Dacks J.B."/>
            <person name="Carpenter M.L."/>
            <person name="Field M.C."/>
            <person name="Kuo A."/>
            <person name="Paredez A."/>
            <person name="Chapman J."/>
            <person name="Pham J."/>
            <person name="Shu S."/>
            <person name="Neupane R."/>
            <person name="Cipriano M."/>
            <person name="Mancuso J."/>
            <person name="Tu H."/>
            <person name="Salamov A."/>
            <person name="Lindquist E."/>
            <person name="Shapiro H."/>
            <person name="Lucas S."/>
            <person name="Grigoriev I.V."/>
            <person name="Cande W.Z."/>
            <person name="Fulton C."/>
            <person name="Rokhsar D.S."/>
            <person name="Dawson S.C."/>
        </authorList>
    </citation>
    <scope>NUCLEOTIDE SEQUENCE [LARGE SCALE GENOMIC DNA]</scope>
    <source>
        <strain evidence="3 4">NEG-M</strain>
    </source>
</reference>
<dbReference type="Gene3D" id="1.25.40.10">
    <property type="entry name" value="Tetratricopeptide repeat domain"/>
    <property type="match status" value="1"/>
</dbReference>
<evidence type="ECO:0000313" key="3">
    <source>
        <dbReference type="EMBL" id="EFC50606.1"/>
    </source>
</evidence>
<dbReference type="AlphaFoldDB" id="D2UXB9"/>
<dbReference type="KEGG" id="ngr:NAEGRDRAFT_61070"/>
<dbReference type="OrthoDB" id="2519255at2759"/>
<dbReference type="InParanoid" id="D2UXB9"/>
<dbReference type="Gene3D" id="1.25.40.20">
    <property type="entry name" value="Ankyrin repeat-containing domain"/>
    <property type="match status" value="1"/>
</dbReference>
<gene>
    <name evidence="3" type="ORF">NAEGRDRAFT_61070</name>
</gene>
<name>D2UXB9_NAEGR</name>
<dbReference type="RefSeq" id="XP_002683350.1">
    <property type="nucleotide sequence ID" value="XM_002683304.1"/>
</dbReference>
<proteinExistence type="predicted"/>
<keyword evidence="4" id="KW-1185">Reference proteome</keyword>
<dbReference type="VEuPathDB" id="AmoebaDB:NAEGRDRAFT_61070"/>
<dbReference type="SUPFAM" id="SSF48452">
    <property type="entry name" value="TPR-like"/>
    <property type="match status" value="1"/>
</dbReference>
<evidence type="ECO:0000256" key="1">
    <source>
        <dbReference type="PROSITE-ProRule" id="PRU00023"/>
    </source>
</evidence>
<dbReference type="SMART" id="SM00248">
    <property type="entry name" value="ANK"/>
    <property type="match status" value="3"/>
</dbReference>
<evidence type="ECO:0000256" key="2">
    <source>
        <dbReference type="PROSITE-ProRule" id="PRU00339"/>
    </source>
</evidence>
<dbReference type="InterPro" id="IPR036770">
    <property type="entry name" value="Ankyrin_rpt-contain_sf"/>
</dbReference>
<dbReference type="SUPFAM" id="SSF48403">
    <property type="entry name" value="Ankyrin repeat"/>
    <property type="match status" value="1"/>
</dbReference>
<keyword evidence="2" id="KW-0802">TPR repeat</keyword>
<accession>D2UXB9</accession>
<organism evidence="4">
    <name type="scientific">Naegleria gruberi</name>
    <name type="common">Amoeba</name>
    <dbReference type="NCBI Taxonomy" id="5762"/>
    <lineage>
        <taxon>Eukaryota</taxon>
        <taxon>Discoba</taxon>
        <taxon>Heterolobosea</taxon>
        <taxon>Tetramitia</taxon>
        <taxon>Eutetramitia</taxon>
        <taxon>Vahlkampfiidae</taxon>
        <taxon>Naegleria</taxon>
    </lineage>
</organism>